<feature type="transmembrane region" description="Helical" evidence="2">
    <location>
        <begin position="64"/>
        <end position="84"/>
    </location>
</feature>
<evidence type="ECO:0000256" key="2">
    <source>
        <dbReference type="SAM" id="Phobius"/>
    </source>
</evidence>
<evidence type="ECO:0000313" key="3">
    <source>
        <dbReference type="EMBL" id="KAH7575935.1"/>
    </source>
</evidence>
<evidence type="ECO:0000313" key="4">
    <source>
        <dbReference type="Proteomes" id="UP000827721"/>
    </source>
</evidence>
<sequence>MDLRLLRSGSNDKLWKIGCFIARSMKSSICKVCRYKKRTLVVLIFLLEIISFMLDRFGGSQWGFHLTSLLMSALGFMITIYSSYITMIKTRITAVTRYGAEMQLIMLEVIISVSQLISTCYCFVRSLLGVKTNYIASVSPLVCAIISVVFAFKTKEETVDSYPDIDHNGEDIEALLLDINSQVVEAFDHIEVNIEALLLDTNPVITSNNPIDYVPSSADEIQLVPSILQLPWTSAQSDQLQLSSHVNDQIQLVSRILHLPWTSAQSDQLQPSTSSHVNDEIRLVSSILHLPSTSQQSHQLHNTSTIDSMLSNHVHEIQLVPSRFRKCFTSMQAHQLPNTKQGFNKDRKRLLAELLFLLDVIPLLMEDELEGSIWSFIFSPLLLSSLSCLMTIYMSFIKLRSSSAATKTSEAEKQLVVLEIVFSVLHFIMKSLAILYYVKWQGMYWDAVHTTEAANEIVAGRYTCSIALLHIRWIKSTIEDCDDVSQQKQPQQLQQHQHNSHVLATTGKS</sequence>
<feature type="region of interest" description="Disordered" evidence="1">
    <location>
        <begin position="489"/>
        <end position="509"/>
    </location>
</feature>
<dbReference type="EMBL" id="JAFEMO010000002">
    <property type="protein sequence ID" value="KAH7575935.1"/>
    <property type="molecule type" value="Genomic_DNA"/>
</dbReference>
<gene>
    <name evidence="3" type="ORF">JRO89_XS02G0256100</name>
</gene>
<feature type="transmembrane region" description="Helical" evidence="2">
    <location>
        <begin position="40"/>
        <end position="58"/>
    </location>
</feature>
<organism evidence="3 4">
    <name type="scientific">Xanthoceras sorbifolium</name>
    <dbReference type="NCBI Taxonomy" id="99658"/>
    <lineage>
        <taxon>Eukaryota</taxon>
        <taxon>Viridiplantae</taxon>
        <taxon>Streptophyta</taxon>
        <taxon>Embryophyta</taxon>
        <taxon>Tracheophyta</taxon>
        <taxon>Spermatophyta</taxon>
        <taxon>Magnoliopsida</taxon>
        <taxon>eudicotyledons</taxon>
        <taxon>Gunneridae</taxon>
        <taxon>Pentapetalae</taxon>
        <taxon>rosids</taxon>
        <taxon>malvids</taxon>
        <taxon>Sapindales</taxon>
        <taxon>Sapindaceae</taxon>
        <taxon>Xanthoceroideae</taxon>
        <taxon>Xanthoceras</taxon>
    </lineage>
</organism>
<proteinExistence type="predicted"/>
<feature type="compositionally biased region" description="Polar residues" evidence="1">
    <location>
        <begin position="500"/>
        <end position="509"/>
    </location>
</feature>
<keyword evidence="2" id="KW-0812">Transmembrane</keyword>
<name>A0ABQ8IHE3_9ROSI</name>
<comment type="caution">
    <text evidence="3">The sequence shown here is derived from an EMBL/GenBank/DDBJ whole genome shotgun (WGS) entry which is preliminary data.</text>
</comment>
<feature type="transmembrane region" description="Helical" evidence="2">
    <location>
        <begin position="134"/>
        <end position="152"/>
    </location>
</feature>
<accession>A0ABQ8IHE3</accession>
<evidence type="ECO:0000256" key="1">
    <source>
        <dbReference type="SAM" id="MobiDB-lite"/>
    </source>
</evidence>
<protein>
    <submittedName>
        <fullName evidence="3">Uncharacterized protein</fullName>
    </submittedName>
</protein>
<keyword evidence="4" id="KW-1185">Reference proteome</keyword>
<feature type="transmembrane region" description="Helical" evidence="2">
    <location>
        <begin position="105"/>
        <end position="128"/>
    </location>
</feature>
<dbReference type="Proteomes" id="UP000827721">
    <property type="component" value="Unassembled WGS sequence"/>
</dbReference>
<feature type="transmembrane region" description="Helical" evidence="2">
    <location>
        <begin position="415"/>
        <end position="438"/>
    </location>
</feature>
<keyword evidence="2" id="KW-1133">Transmembrane helix</keyword>
<keyword evidence="2" id="KW-0472">Membrane</keyword>
<reference evidence="3 4" key="1">
    <citation type="submission" date="2021-02" db="EMBL/GenBank/DDBJ databases">
        <title>Plant Genome Project.</title>
        <authorList>
            <person name="Zhang R.-G."/>
        </authorList>
    </citation>
    <scope>NUCLEOTIDE SEQUENCE [LARGE SCALE GENOMIC DNA]</scope>
    <source>
        <tissue evidence="3">Leaves</tissue>
    </source>
</reference>
<feature type="transmembrane region" description="Helical" evidence="2">
    <location>
        <begin position="371"/>
        <end position="394"/>
    </location>
</feature>